<feature type="compositionally biased region" description="Basic and acidic residues" evidence="1">
    <location>
        <begin position="406"/>
        <end position="429"/>
    </location>
</feature>
<dbReference type="GO" id="GO:0050135">
    <property type="term" value="F:NADP+ nucleosidase activity"/>
    <property type="evidence" value="ECO:0007669"/>
    <property type="project" value="InterPro"/>
</dbReference>
<feature type="compositionally biased region" description="Polar residues" evidence="1">
    <location>
        <begin position="493"/>
        <end position="513"/>
    </location>
</feature>
<feature type="compositionally biased region" description="Polar residues" evidence="1">
    <location>
        <begin position="761"/>
        <end position="770"/>
    </location>
</feature>
<feature type="compositionally biased region" description="Low complexity" evidence="1">
    <location>
        <begin position="455"/>
        <end position="492"/>
    </location>
</feature>
<feature type="compositionally biased region" description="Low complexity" evidence="1">
    <location>
        <begin position="566"/>
        <end position="575"/>
    </location>
</feature>
<gene>
    <name evidence="3" type="ORF">Aglo03_55850</name>
</gene>
<dbReference type="InterPro" id="IPR025331">
    <property type="entry name" value="TNT"/>
</dbReference>
<feature type="compositionally biased region" description="Polar residues" evidence="1">
    <location>
        <begin position="847"/>
        <end position="861"/>
    </location>
</feature>
<name>A0A9W6QUC4_9PSEU</name>
<keyword evidence="4" id="KW-1185">Reference proteome</keyword>
<feature type="compositionally biased region" description="Polar residues" evidence="1">
    <location>
        <begin position="521"/>
        <end position="530"/>
    </location>
</feature>
<dbReference type="Pfam" id="PF14021">
    <property type="entry name" value="TNT"/>
    <property type="match status" value="1"/>
</dbReference>
<evidence type="ECO:0000313" key="4">
    <source>
        <dbReference type="Proteomes" id="UP001165042"/>
    </source>
</evidence>
<proteinExistence type="predicted"/>
<feature type="region of interest" description="Disordered" evidence="1">
    <location>
        <begin position="334"/>
        <end position="975"/>
    </location>
</feature>
<feature type="compositionally biased region" description="Polar residues" evidence="1">
    <location>
        <begin position="900"/>
        <end position="909"/>
    </location>
</feature>
<evidence type="ECO:0000259" key="2">
    <source>
        <dbReference type="Pfam" id="PF14021"/>
    </source>
</evidence>
<dbReference type="SUPFAM" id="SSF160424">
    <property type="entry name" value="BH3703-like"/>
    <property type="match status" value="1"/>
</dbReference>
<dbReference type="PANTHER" id="PTHR42059">
    <property type="entry name" value="TNT DOMAIN-CONTAINING PROTEIN"/>
    <property type="match status" value="1"/>
</dbReference>
<sequence>MTVALPTQLNPTEQDALVKQIGLALLRVAPQRWASIVVEYRATGRYMETVGQVTVQDKDGAEDLPVSPDITMLFSRLRAGMYREGRGTWFNARYQLDQPSAYNLEYDRDEPKWIQPPPPPAFADDLRIFPRDEENVPEWLARRLAALKPPFRVARIFDGKGPNGRPLVNRPQVDDTEREALLRFLDEAPLALPHRGLDTDHLDDEGRQSVPVAFHTDGSWIWPAAVNYYLRAHGVAPEPELVDHIRRTEFTLPDVEEHVRANAAAFLNRGRPPRPVQVNGAAPVEAEVPRLPDPRAVQPKVAAGAPAALPDTSDVANAFVAAGERGAVAAPKEEMGPFGTTFDAFSPAPVNLENPPPWSRTPADAESPTSAEAEQADKPESPWAPKGEDAAETPRNGHSHAPEQAPWERADEPEDTAKGMRPVAEKSPLEDTAPWHPEVDETVPTPPVVAESDTPWAAQPAAPAPWQQAEQPAQAWQPEAAEAPEQPSAPAQTDTPWQPAPEQQANPTWQNNAEAREPWQAEQQPVSANSWQPAEQAKEQPEPAAPWQPEQAVAPWQRAPEADKTPAWQPEPAAQEAEEAQVEATAPWQPETQADAPWQQDRPAEAGAHQQSESTPAWQPEPVDAPAQANPSWQPEQPADAKQAPWQPAGHADQPTAHWKPDLEDDTAERAPWQQAPEVPEQPSAPWQPEAAQEPDVPAAPWQPVAQEPAWQPNAPEAVTPTWEPAEQKPAEPWTEQPAAPAWQPEQNAQQVEPTAGWQPEQPSTPWQQERQVDTADQPVANREQDIQPPARWQEAEAPSEAPWQPAVPEAEPARGQDAPWQPEQAEAARQQDTPWQPAEQAPPAVETTQPWQPEQSTWQDTPEADIAHGQGARQAGWQQDQNVPETPWQQEPTWQPEQNGSSRQQANEASAGWQGEQAPSQAASDPVVVEPVRAEQPLVAVEPAQQEFAPPRESATKDMRTPPAAALPSQGPAAEVVARLRSRLTDLGVSPSRYRMGSPSEAAWTMEQTGEGWRVGWFDERYVAPAVFEDVADASAFLLGKILLDNAATSTPAPPQDPGPSTVQASLAELEAARPSDLFTPPRRPEQPATVAAPAPVFDDDDDDFTPRRAQPRQLQRKPEPAVRRPEPAALRAEPVPHRPEPLPTRPEPGGHRPEPVTNRTEPTGRKPQDWPIQPRPGEPPLTLFRGKQLMELPPGTEIDRYGEPMGNLTYAAGTPFERRSLVPEWVNRPYRAYRVVKPTEALTGVAIPWFDQPGGGVAYLLKRSIGELLDHGNLVEVDDRDAPTLP</sequence>
<dbReference type="PANTHER" id="PTHR42059:SF1">
    <property type="entry name" value="TNT DOMAIN-CONTAINING PROTEIN"/>
    <property type="match status" value="1"/>
</dbReference>
<protein>
    <recommendedName>
        <fullName evidence="2">TNT domain-containing protein</fullName>
    </recommendedName>
</protein>
<reference evidence="3" key="1">
    <citation type="submission" date="2023-02" db="EMBL/GenBank/DDBJ databases">
        <title>Actinokineospora globicatena NBRC 15670.</title>
        <authorList>
            <person name="Ichikawa N."/>
            <person name="Sato H."/>
            <person name="Tonouchi N."/>
        </authorList>
    </citation>
    <scope>NUCLEOTIDE SEQUENCE</scope>
    <source>
        <strain evidence="3">NBRC 15670</strain>
    </source>
</reference>
<dbReference type="EMBL" id="BSSD01000010">
    <property type="protein sequence ID" value="GLW94769.1"/>
    <property type="molecule type" value="Genomic_DNA"/>
</dbReference>
<dbReference type="InterPro" id="IPR053024">
    <property type="entry name" value="Fungal_surface_NADase"/>
</dbReference>
<dbReference type="InterPro" id="IPR036170">
    <property type="entry name" value="YezG-like_sf"/>
</dbReference>
<feature type="compositionally biased region" description="Basic and acidic residues" evidence="1">
    <location>
        <begin position="1118"/>
        <end position="1128"/>
    </location>
</feature>
<feature type="compositionally biased region" description="Low complexity" evidence="1">
    <location>
        <begin position="885"/>
        <end position="899"/>
    </location>
</feature>
<evidence type="ECO:0000256" key="1">
    <source>
        <dbReference type="SAM" id="MobiDB-lite"/>
    </source>
</evidence>
<feature type="compositionally biased region" description="Low complexity" evidence="1">
    <location>
        <begin position="1089"/>
        <end position="1098"/>
    </location>
</feature>
<accession>A0A9W6QUC4</accession>
<evidence type="ECO:0000313" key="3">
    <source>
        <dbReference type="EMBL" id="GLW94769.1"/>
    </source>
</evidence>
<dbReference type="Proteomes" id="UP001165042">
    <property type="component" value="Unassembled WGS sequence"/>
</dbReference>
<feature type="region of interest" description="Disordered" evidence="1">
    <location>
        <begin position="1048"/>
        <end position="1183"/>
    </location>
</feature>
<comment type="caution">
    <text evidence="3">The sequence shown here is derived from an EMBL/GenBank/DDBJ whole genome shotgun (WGS) entry which is preliminary data.</text>
</comment>
<feature type="compositionally biased region" description="Low complexity" evidence="1">
    <location>
        <begin position="545"/>
        <end position="557"/>
    </location>
</feature>
<organism evidence="3 4">
    <name type="scientific">Actinokineospora globicatena</name>
    <dbReference type="NCBI Taxonomy" id="103729"/>
    <lineage>
        <taxon>Bacteria</taxon>
        <taxon>Bacillati</taxon>
        <taxon>Actinomycetota</taxon>
        <taxon>Actinomycetes</taxon>
        <taxon>Pseudonocardiales</taxon>
        <taxon>Pseudonocardiaceae</taxon>
        <taxon>Actinokineospora</taxon>
    </lineage>
</organism>
<feature type="domain" description="TNT" evidence="2">
    <location>
        <begin position="1193"/>
        <end position="1279"/>
    </location>
</feature>